<feature type="domain" description="AB hydrolase-1" evidence="3">
    <location>
        <begin position="48"/>
        <end position="340"/>
    </location>
</feature>
<proteinExistence type="inferred from homology"/>
<accession>A0A0L8V398</accession>
<organism evidence="4 5">
    <name type="scientific">Sunxiuqinia dokdonensis</name>
    <dbReference type="NCBI Taxonomy" id="1409788"/>
    <lineage>
        <taxon>Bacteria</taxon>
        <taxon>Pseudomonadati</taxon>
        <taxon>Bacteroidota</taxon>
        <taxon>Bacteroidia</taxon>
        <taxon>Marinilabiliales</taxon>
        <taxon>Prolixibacteraceae</taxon>
        <taxon>Sunxiuqinia</taxon>
    </lineage>
</organism>
<dbReference type="GO" id="GO:0006508">
    <property type="term" value="P:proteolysis"/>
    <property type="evidence" value="ECO:0007669"/>
    <property type="project" value="InterPro"/>
</dbReference>
<dbReference type="Pfam" id="PF00561">
    <property type="entry name" value="Abhydrolase_1"/>
    <property type="match status" value="1"/>
</dbReference>
<dbReference type="PRINTS" id="PR00793">
    <property type="entry name" value="PROAMNOPTASE"/>
</dbReference>
<evidence type="ECO:0000256" key="1">
    <source>
        <dbReference type="ARBA" id="ARBA00010088"/>
    </source>
</evidence>
<dbReference type="STRING" id="1409788.NC99_45080"/>
<dbReference type="InterPro" id="IPR000073">
    <property type="entry name" value="AB_hydrolase_1"/>
</dbReference>
<sequence length="356" mass="39916">MLLLVGVFFATSSQIEMGMRNFIDEELMVAVSSSKLYVRMRGNPEGDLIVNLHGGPGGYSGIDIKLMGPKLEDQFLIAYLDQRGCGKSPACTDKSLLTFKQYLEDLDFVIDSLRNRYKKDQVNLMGTSWGGMYGFLYLLEGSKKVNAFACIDGKVNSYYQNTFLLNYQSEKISELLNGNISSDKRTELEKIAAELERIKQSPSASFYKDVNWMLHEVSPKLGFNAYFADTSNIISLDDVLQDTALLNLMRYTKDEFMEIGKKAEFVNQAFLDGPEYNDINIEKDLSSINVPTAVIQGEFDYVVGTGHAILIYNALIGLLNDKKELHILPDTGHCPAIESPDVLANILVHFFKEHSS</sequence>
<keyword evidence="4" id="KW-0645">Protease</keyword>
<keyword evidence="4" id="KW-0031">Aminopeptidase</keyword>
<gene>
    <name evidence="4" type="ORF">NC99_45080</name>
</gene>
<dbReference type="InterPro" id="IPR050266">
    <property type="entry name" value="AB_hydrolase_sf"/>
</dbReference>
<dbReference type="GO" id="GO:0016020">
    <property type="term" value="C:membrane"/>
    <property type="evidence" value="ECO:0007669"/>
    <property type="project" value="TreeGrafter"/>
</dbReference>
<evidence type="ECO:0000259" key="3">
    <source>
        <dbReference type="Pfam" id="PF00561"/>
    </source>
</evidence>
<comment type="caution">
    <text evidence="4">The sequence shown here is derived from an EMBL/GenBank/DDBJ whole genome shotgun (WGS) entry which is preliminary data.</text>
</comment>
<dbReference type="AlphaFoldDB" id="A0A0L8V398"/>
<keyword evidence="5" id="KW-1185">Reference proteome</keyword>
<dbReference type="PANTHER" id="PTHR43798:SF33">
    <property type="entry name" value="HYDROLASE, PUTATIVE (AFU_ORTHOLOGUE AFUA_2G14860)-RELATED"/>
    <property type="match status" value="1"/>
</dbReference>
<evidence type="ECO:0000313" key="4">
    <source>
        <dbReference type="EMBL" id="KOH42672.1"/>
    </source>
</evidence>
<evidence type="ECO:0000256" key="2">
    <source>
        <dbReference type="ARBA" id="ARBA00022801"/>
    </source>
</evidence>
<dbReference type="GO" id="GO:0004177">
    <property type="term" value="F:aminopeptidase activity"/>
    <property type="evidence" value="ECO:0007669"/>
    <property type="project" value="UniProtKB-KW"/>
</dbReference>
<comment type="similarity">
    <text evidence="1">Belongs to the peptidase S33 family.</text>
</comment>
<keyword evidence="2 4" id="KW-0378">Hydrolase</keyword>
<dbReference type="InterPro" id="IPR002410">
    <property type="entry name" value="Peptidase_S33"/>
</dbReference>
<protein>
    <submittedName>
        <fullName evidence="4">Prolyl aminopeptidase</fullName>
        <ecNumber evidence="4">3.4.11.5</ecNumber>
    </submittedName>
</protein>
<dbReference type="EC" id="3.4.11.5" evidence="4"/>
<dbReference type="Proteomes" id="UP000036958">
    <property type="component" value="Unassembled WGS sequence"/>
</dbReference>
<dbReference type="EMBL" id="LGIA01000216">
    <property type="protein sequence ID" value="KOH42672.1"/>
    <property type="molecule type" value="Genomic_DNA"/>
</dbReference>
<dbReference type="Gene3D" id="3.40.50.1820">
    <property type="entry name" value="alpha/beta hydrolase"/>
    <property type="match status" value="1"/>
</dbReference>
<dbReference type="InterPro" id="IPR029058">
    <property type="entry name" value="AB_hydrolase_fold"/>
</dbReference>
<evidence type="ECO:0000313" key="5">
    <source>
        <dbReference type="Proteomes" id="UP000036958"/>
    </source>
</evidence>
<reference evidence="5" key="1">
    <citation type="submission" date="2015-07" db="EMBL/GenBank/DDBJ databases">
        <title>Genome sequencing of Sunxiuqinia dokdonensis strain SK.</title>
        <authorList>
            <person name="Ahn S."/>
            <person name="Kim B.-C."/>
        </authorList>
    </citation>
    <scope>NUCLEOTIDE SEQUENCE [LARGE SCALE GENOMIC DNA]</scope>
    <source>
        <strain evidence="5">SK</strain>
    </source>
</reference>
<name>A0A0L8V398_9BACT</name>
<dbReference type="PANTHER" id="PTHR43798">
    <property type="entry name" value="MONOACYLGLYCEROL LIPASE"/>
    <property type="match status" value="1"/>
</dbReference>
<dbReference type="SUPFAM" id="SSF53474">
    <property type="entry name" value="alpha/beta-Hydrolases"/>
    <property type="match status" value="1"/>
</dbReference>